<protein>
    <submittedName>
        <fullName evidence="11">RNA polymerase sigma-54 factor</fullName>
    </submittedName>
</protein>
<dbReference type="PANTHER" id="PTHR32248:SF4">
    <property type="entry name" value="RNA POLYMERASE SIGMA-54 FACTOR"/>
    <property type="match status" value="1"/>
</dbReference>
<dbReference type="Pfam" id="PF04963">
    <property type="entry name" value="Sigma54_CBD"/>
    <property type="match status" value="1"/>
</dbReference>
<evidence type="ECO:0000256" key="3">
    <source>
        <dbReference type="ARBA" id="ARBA00022679"/>
    </source>
</evidence>
<sequence length="434" mass="50013">MAQAAGARGGIGAGGRLRQNVKGKLSTTLKSWLPILQGDLFEVEDILKQYVNENPLLNIKLPMQNNFSSSFGRFNSSKNSISDKIEQLTLDSESLYQNLERQITPPLFPTQLSQEIALDIIQGIDTDGYFKEDCKECAECINVSYEEYEKIRQRFCFLEPRGVGAKDITESFSFQLSAIENIDDEVYDLCEQIIQNFHNHLQFRKHKHYQKAMKIIKNFKNPPALEFEVEEIFKIPDILITEEEGNLIVHTNDEYYPIIEIESMELCNEGKDTENYIKSKTKEARDLVDALEMRKATIKKVGLMIIDYQYDFFRGGEIKPMKLKDIAQELGYAPSTISRAISNKYLECQRGIFSLKSFFTTAIEGDVSNASLKDFLSEIIKNESHKKPLSDLKIQKMIEEKFELKIVRRTITKYRKQLNIASSSERKKLYEIHG</sequence>
<dbReference type="InterPro" id="IPR007634">
    <property type="entry name" value="RNA_pol_sigma_54_DNA-bd"/>
</dbReference>
<dbReference type="GO" id="GO:0001216">
    <property type="term" value="F:DNA-binding transcription activator activity"/>
    <property type="evidence" value="ECO:0007669"/>
    <property type="project" value="InterPro"/>
</dbReference>
<feature type="domain" description="RNA polymerase sigma factor 54 core-binding" evidence="10">
    <location>
        <begin position="85"/>
        <end position="263"/>
    </location>
</feature>
<dbReference type="InterPro" id="IPR000394">
    <property type="entry name" value="RNA_pol_sigma_54"/>
</dbReference>
<dbReference type="Gene3D" id="1.10.10.1330">
    <property type="entry name" value="RNA polymerase sigma-54 factor, core-binding domain"/>
    <property type="match status" value="1"/>
</dbReference>
<dbReference type="PANTHER" id="PTHR32248">
    <property type="entry name" value="RNA POLYMERASE SIGMA-54 FACTOR"/>
    <property type="match status" value="1"/>
</dbReference>
<dbReference type="Proteomes" id="UP000250166">
    <property type="component" value="Unassembled WGS sequence"/>
</dbReference>
<dbReference type="GO" id="GO:0016987">
    <property type="term" value="F:sigma factor activity"/>
    <property type="evidence" value="ECO:0007669"/>
    <property type="project" value="UniProtKB-KW"/>
</dbReference>
<evidence type="ECO:0000256" key="6">
    <source>
        <dbReference type="ARBA" id="ARBA00023082"/>
    </source>
</evidence>
<keyword evidence="5" id="KW-0805">Transcription regulation</keyword>
<accession>A0A2X3BHQ9</accession>
<keyword evidence="7" id="KW-0238">DNA-binding</keyword>
<reference evidence="11 12" key="1">
    <citation type="submission" date="2018-06" db="EMBL/GenBank/DDBJ databases">
        <authorList>
            <consortium name="Pathogen Informatics"/>
            <person name="Doyle S."/>
        </authorList>
    </citation>
    <scope>NUCLEOTIDE SEQUENCE [LARGE SCALE GENOMIC DNA]</scope>
    <source>
        <strain evidence="11 12">NCTC13102</strain>
    </source>
</reference>
<evidence type="ECO:0000256" key="4">
    <source>
        <dbReference type="ARBA" id="ARBA00022695"/>
    </source>
</evidence>
<dbReference type="InterPro" id="IPR038709">
    <property type="entry name" value="RpoN_core-bd_sf"/>
</dbReference>
<evidence type="ECO:0000256" key="2">
    <source>
        <dbReference type="ARBA" id="ARBA00022478"/>
    </source>
</evidence>
<name>A0A2X3BHQ9_9HELI</name>
<dbReference type="PROSITE" id="PS50044">
    <property type="entry name" value="SIGMA54_3"/>
    <property type="match status" value="1"/>
</dbReference>
<feature type="domain" description="RNA polymerase sigma factor 54 DNA-binding" evidence="9">
    <location>
        <begin position="275"/>
        <end position="428"/>
    </location>
</feature>
<proteinExistence type="inferred from homology"/>
<evidence type="ECO:0000313" key="11">
    <source>
        <dbReference type="EMBL" id="SQB98836.1"/>
    </source>
</evidence>
<keyword evidence="8" id="KW-0804">Transcription</keyword>
<dbReference type="Pfam" id="PF04552">
    <property type="entry name" value="Sigma54_DBD"/>
    <property type="match status" value="1"/>
</dbReference>
<evidence type="ECO:0000256" key="7">
    <source>
        <dbReference type="ARBA" id="ARBA00023125"/>
    </source>
</evidence>
<dbReference type="InterPro" id="IPR007046">
    <property type="entry name" value="RNA_pol_sigma_54_core-bd"/>
</dbReference>
<evidence type="ECO:0000256" key="1">
    <source>
        <dbReference type="ARBA" id="ARBA00008798"/>
    </source>
</evidence>
<gene>
    <name evidence="11" type="primary">rpoN</name>
    <name evidence="11" type="ORF">NCTC13102_01303</name>
</gene>
<keyword evidence="3" id="KW-0808">Transferase</keyword>
<dbReference type="GO" id="GO:0016779">
    <property type="term" value="F:nucleotidyltransferase activity"/>
    <property type="evidence" value="ECO:0007669"/>
    <property type="project" value="UniProtKB-KW"/>
</dbReference>
<evidence type="ECO:0000256" key="5">
    <source>
        <dbReference type="ARBA" id="ARBA00023015"/>
    </source>
</evidence>
<organism evidence="11 12">
    <name type="scientific">Helicobacter fennelliae</name>
    <dbReference type="NCBI Taxonomy" id="215"/>
    <lineage>
        <taxon>Bacteria</taxon>
        <taxon>Pseudomonadati</taxon>
        <taxon>Campylobacterota</taxon>
        <taxon>Epsilonproteobacteria</taxon>
        <taxon>Campylobacterales</taxon>
        <taxon>Helicobacteraceae</taxon>
        <taxon>Helicobacter</taxon>
    </lineage>
</organism>
<comment type="similarity">
    <text evidence="1">Belongs to the sigma-54 factor family.</text>
</comment>
<dbReference type="AlphaFoldDB" id="A0A2X3BHQ9"/>
<dbReference type="Pfam" id="PF00309">
    <property type="entry name" value="Sigma54_AID"/>
    <property type="match status" value="1"/>
</dbReference>
<dbReference type="PIRSF" id="PIRSF000774">
    <property type="entry name" value="RpoN"/>
    <property type="match status" value="1"/>
</dbReference>
<dbReference type="GO" id="GO:0006352">
    <property type="term" value="P:DNA-templated transcription initiation"/>
    <property type="evidence" value="ECO:0007669"/>
    <property type="project" value="InterPro"/>
</dbReference>
<dbReference type="NCBIfam" id="NF004602">
    <property type="entry name" value="PRK05932.2-4"/>
    <property type="match status" value="1"/>
</dbReference>
<evidence type="ECO:0000259" key="9">
    <source>
        <dbReference type="Pfam" id="PF04552"/>
    </source>
</evidence>
<dbReference type="Gene3D" id="1.10.10.60">
    <property type="entry name" value="Homeodomain-like"/>
    <property type="match status" value="1"/>
</dbReference>
<dbReference type="EMBL" id="UAWL01000006">
    <property type="protein sequence ID" value="SQB98836.1"/>
    <property type="molecule type" value="Genomic_DNA"/>
</dbReference>
<dbReference type="NCBIfam" id="TIGR02395">
    <property type="entry name" value="rpoN_sigma"/>
    <property type="match status" value="1"/>
</dbReference>
<evidence type="ECO:0000313" key="12">
    <source>
        <dbReference type="Proteomes" id="UP000250166"/>
    </source>
</evidence>
<keyword evidence="2" id="KW-0240">DNA-directed RNA polymerase</keyword>
<evidence type="ECO:0000259" key="10">
    <source>
        <dbReference type="Pfam" id="PF04963"/>
    </source>
</evidence>
<dbReference type="PROSITE" id="PS00718">
    <property type="entry name" value="SIGMA54_2"/>
    <property type="match status" value="1"/>
</dbReference>
<keyword evidence="4" id="KW-0548">Nucleotidyltransferase</keyword>
<dbReference type="PRINTS" id="PR00045">
    <property type="entry name" value="SIGMA54FCT"/>
</dbReference>
<dbReference type="GO" id="GO:0003677">
    <property type="term" value="F:DNA binding"/>
    <property type="evidence" value="ECO:0007669"/>
    <property type="project" value="UniProtKB-KW"/>
</dbReference>
<evidence type="ECO:0000256" key="8">
    <source>
        <dbReference type="ARBA" id="ARBA00023163"/>
    </source>
</evidence>
<keyword evidence="6" id="KW-0731">Sigma factor</keyword>
<dbReference type="GO" id="GO:0000428">
    <property type="term" value="C:DNA-directed RNA polymerase complex"/>
    <property type="evidence" value="ECO:0007669"/>
    <property type="project" value="UniProtKB-KW"/>
</dbReference>